<dbReference type="Proteomes" id="UP000024900">
    <property type="component" value="Unassembled WGS sequence"/>
</dbReference>
<proteinExistence type="predicted"/>
<evidence type="ECO:0000313" key="2">
    <source>
        <dbReference type="Proteomes" id="UP000024900"/>
    </source>
</evidence>
<sequence length="155" mass="17495">MSFIADNEVPIRRCSQLGLQLVRPCGHIEPHDQPTLFHERIAGDRGFDLVSGQQIEAEVEFFGHFFLPLFDKASRRDDQAPIEIPADHQLLNEEAGHDRLAGTRIVGEQKPKRLARQHLAINSRDLMRQSLDLRGADRKVGIEEMSETDTIGFGS</sequence>
<comment type="caution">
    <text evidence="1">The sequence shown here is derived from an EMBL/GenBank/DDBJ whole genome shotgun (WGS) entry which is preliminary data.</text>
</comment>
<gene>
    <name evidence="1" type="ORF">BJA5080_06102</name>
</gene>
<dbReference type="AlphaFoldDB" id="A0A837C588"/>
<protein>
    <submittedName>
        <fullName evidence="1">Uncharacterized protein</fullName>
    </submittedName>
</protein>
<name>A0A837C588_9BRAD</name>
<evidence type="ECO:0000313" key="1">
    <source>
        <dbReference type="EMBL" id="KGJ64302.1"/>
    </source>
</evidence>
<reference evidence="1 2" key="1">
    <citation type="journal article" date="2014" name="BMC Genomics">
        <title>Comparative genomics of Bradyrhizobium japonicum CPAC 15 and Bradyrhizobium diazoefficiens CPAC 7: elite model strains for understanding symbiotic performance with soybean.</title>
        <authorList>
            <person name="Siqueira A.F."/>
            <person name="Ormeno-Orrillo E."/>
            <person name="Souza R.C."/>
            <person name="Rodrigues E.P."/>
            <person name="Almeida L.G."/>
            <person name="Barcellos F.G."/>
            <person name="Batista J.S."/>
            <person name="Nakatami A.S."/>
            <person name="Martinez-Romero E."/>
            <person name="Vasconcelos A.T."/>
            <person name="Hungria M."/>
        </authorList>
    </citation>
    <scope>NUCLEOTIDE SEQUENCE [LARGE SCALE GENOMIC DNA]</scope>
    <source>
        <strain evidence="1 2">SEMIA 5080</strain>
    </source>
</reference>
<accession>A0A837C588</accession>
<organism evidence="1 2">
    <name type="scientific">Bradyrhizobium diazoefficiens SEMIA 5080</name>
    <dbReference type="NCBI Taxonomy" id="754504"/>
    <lineage>
        <taxon>Bacteria</taxon>
        <taxon>Pseudomonadati</taxon>
        <taxon>Pseudomonadota</taxon>
        <taxon>Alphaproteobacteria</taxon>
        <taxon>Hyphomicrobiales</taxon>
        <taxon>Nitrobacteraceae</taxon>
        <taxon>Bradyrhizobium</taxon>
    </lineage>
</organism>
<dbReference type="EMBL" id="ADOU02000008">
    <property type="protein sequence ID" value="KGJ64302.1"/>
    <property type="molecule type" value="Genomic_DNA"/>
</dbReference>